<keyword evidence="2" id="KW-0472">Membrane</keyword>
<feature type="compositionally biased region" description="Polar residues" evidence="1">
    <location>
        <begin position="181"/>
        <end position="205"/>
    </location>
</feature>
<sequence length="227" mass="24356">MEYYDGWSSPQATMWIIIVAANGAAGLIFLIVMFWYCSRRRRASEYSQRIGVQMTPGEVVNPLTTGPYIDGTLPPYSVATVPVYTTTVLTRGPTGMRTGTGEEFVLVPRSALLAGGTGVRTANVSYYNHPPLPLSQSGIAHDMNMSAIRESSGVYLARPPPPPSMQPSAAAPTGTGPATSQVDSPQPPVSAQTRNPFESQAQNQRLVPGEEDAPELDEHGIHTRTQA</sequence>
<gene>
    <name evidence="3" type="ORF">EMPS_03291</name>
</gene>
<organism evidence="3 4">
    <name type="scientific">Entomortierella parvispora</name>
    <dbReference type="NCBI Taxonomy" id="205924"/>
    <lineage>
        <taxon>Eukaryota</taxon>
        <taxon>Fungi</taxon>
        <taxon>Fungi incertae sedis</taxon>
        <taxon>Mucoromycota</taxon>
        <taxon>Mortierellomycotina</taxon>
        <taxon>Mortierellomycetes</taxon>
        <taxon>Mortierellales</taxon>
        <taxon>Mortierellaceae</taxon>
        <taxon>Entomortierella</taxon>
    </lineage>
</organism>
<dbReference type="AlphaFoldDB" id="A0A9P3H6C8"/>
<evidence type="ECO:0000313" key="3">
    <source>
        <dbReference type="EMBL" id="GJJ70941.1"/>
    </source>
</evidence>
<feature type="transmembrane region" description="Helical" evidence="2">
    <location>
        <begin position="12"/>
        <end position="37"/>
    </location>
</feature>
<reference evidence="3" key="2">
    <citation type="journal article" date="2022" name="Microbiol. Resour. Announc.">
        <title>Whole-Genome Sequence of Entomortierella parvispora E1425, a Mucoromycotan Fungus Associated with Burkholderiaceae-Related Endosymbiotic Bacteria.</title>
        <authorList>
            <person name="Herlambang A."/>
            <person name="Guo Y."/>
            <person name="Takashima Y."/>
            <person name="Narisawa K."/>
            <person name="Ohta H."/>
            <person name="Nishizawa T."/>
        </authorList>
    </citation>
    <scope>NUCLEOTIDE SEQUENCE</scope>
    <source>
        <strain evidence="3">E1425</strain>
    </source>
</reference>
<reference evidence="3" key="1">
    <citation type="submission" date="2021-11" db="EMBL/GenBank/DDBJ databases">
        <authorList>
            <person name="Herlambang A."/>
            <person name="Guo Y."/>
            <person name="Takashima Y."/>
            <person name="Nishizawa T."/>
        </authorList>
    </citation>
    <scope>NUCLEOTIDE SEQUENCE</scope>
    <source>
        <strain evidence="3">E1425</strain>
    </source>
</reference>
<name>A0A9P3H6C8_9FUNG</name>
<feature type="region of interest" description="Disordered" evidence="1">
    <location>
        <begin position="154"/>
        <end position="227"/>
    </location>
</feature>
<evidence type="ECO:0000313" key="4">
    <source>
        <dbReference type="Proteomes" id="UP000827284"/>
    </source>
</evidence>
<proteinExistence type="predicted"/>
<protein>
    <submittedName>
        <fullName evidence="3">Uncharacterized protein</fullName>
    </submittedName>
</protein>
<keyword evidence="2" id="KW-1133">Transmembrane helix</keyword>
<dbReference type="EMBL" id="BQFW01000004">
    <property type="protein sequence ID" value="GJJ70941.1"/>
    <property type="molecule type" value="Genomic_DNA"/>
</dbReference>
<dbReference type="Proteomes" id="UP000827284">
    <property type="component" value="Unassembled WGS sequence"/>
</dbReference>
<dbReference type="OrthoDB" id="2448107at2759"/>
<keyword evidence="4" id="KW-1185">Reference proteome</keyword>
<keyword evidence="2" id="KW-0812">Transmembrane</keyword>
<evidence type="ECO:0000256" key="2">
    <source>
        <dbReference type="SAM" id="Phobius"/>
    </source>
</evidence>
<evidence type="ECO:0000256" key="1">
    <source>
        <dbReference type="SAM" id="MobiDB-lite"/>
    </source>
</evidence>
<feature type="compositionally biased region" description="Low complexity" evidence="1">
    <location>
        <begin position="166"/>
        <end position="180"/>
    </location>
</feature>
<accession>A0A9P3H6C8</accession>
<comment type="caution">
    <text evidence="3">The sequence shown here is derived from an EMBL/GenBank/DDBJ whole genome shotgun (WGS) entry which is preliminary data.</text>
</comment>